<evidence type="ECO:0000256" key="6">
    <source>
        <dbReference type="ARBA" id="ARBA00022729"/>
    </source>
</evidence>
<comment type="function">
    <text evidence="10">Participates in the translocation of lipoproteins from the inner membrane to the outer membrane. Only forms a complex with a lipoprotein if the residue after the N-terminal Cys is not an aspartate (The Asp acts as a targeting signal to indicate that the lipoprotein should stay in the inner membrane).</text>
</comment>
<dbReference type="CDD" id="cd16325">
    <property type="entry name" value="LolA"/>
    <property type="match status" value="1"/>
</dbReference>
<dbReference type="InterPro" id="IPR018323">
    <property type="entry name" value="OM_lipoprot_carrier_LolA_Pbac"/>
</dbReference>
<evidence type="ECO:0000256" key="10">
    <source>
        <dbReference type="HAMAP-Rule" id="MF_00240"/>
    </source>
</evidence>
<evidence type="ECO:0000313" key="12">
    <source>
        <dbReference type="Proteomes" id="UP000092607"/>
    </source>
</evidence>
<dbReference type="InterPro" id="IPR029046">
    <property type="entry name" value="LolA/LolB/LppX"/>
</dbReference>
<dbReference type="PANTHER" id="PTHR35869:SF1">
    <property type="entry name" value="OUTER-MEMBRANE LIPOPROTEIN CARRIER PROTEIN"/>
    <property type="match status" value="1"/>
</dbReference>
<dbReference type="GO" id="GO:0042953">
    <property type="term" value="P:lipoprotein transport"/>
    <property type="evidence" value="ECO:0007669"/>
    <property type="project" value="InterPro"/>
</dbReference>
<gene>
    <name evidence="10" type="primary">lolA</name>
    <name evidence="11" type="ORF">A9309_00270</name>
</gene>
<comment type="caution">
    <text evidence="11">The sequence shown here is derived from an EMBL/GenBank/DDBJ whole genome shotgun (WGS) entry which is preliminary data.</text>
</comment>
<evidence type="ECO:0000256" key="2">
    <source>
        <dbReference type="ARBA" id="ARBA00007615"/>
    </source>
</evidence>
<evidence type="ECO:0000256" key="3">
    <source>
        <dbReference type="ARBA" id="ARBA00011245"/>
    </source>
</evidence>
<dbReference type="Gene3D" id="2.50.20.10">
    <property type="entry name" value="Lipoprotein localisation LolA/LolB/LppX"/>
    <property type="match status" value="1"/>
</dbReference>
<evidence type="ECO:0000256" key="7">
    <source>
        <dbReference type="ARBA" id="ARBA00022764"/>
    </source>
</evidence>
<protein>
    <recommendedName>
        <fullName evidence="4 10">Outer-membrane lipoprotein carrier protein</fullName>
    </recommendedName>
</protein>
<evidence type="ECO:0000256" key="8">
    <source>
        <dbReference type="ARBA" id="ARBA00022927"/>
    </source>
</evidence>
<proteinExistence type="inferred from homology"/>
<accession>A0A1B8Q8E7</accession>
<evidence type="ECO:0000256" key="9">
    <source>
        <dbReference type="ARBA" id="ARBA00023186"/>
    </source>
</evidence>
<evidence type="ECO:0000256" key="4">
    <source>
        <dbReference type="ARBA" id="ARBA00014035"/>
    </source>
</evidence>
<dbReference type="GO" id="GO:0044874">
    <property type="term" value="P:lipoprotein localization to outer membrane"/>
    <property type="evidence" value="ECO:0007669"/>
    <property type="project" value="UniProtKB-UniRule"/>
</dbReference>
<name>A0A1B8Q8E7_MORLA</name>
<dbReference type="NCBIfam" id="TIGR00547">
    <property type="entry name" value="lolA"/>
    <property type="match status" value="1"/>
</dbReference>
<keyword evidence="8 10" id="KW-0653">Protein transport</keyword>
<keyword evidence="11" id="KW-0449">Lipoprotein</keyword>
<dbReference type="EMBL" id="LZMS01000001">
    <property type="protein sequence ID" value="OBX67395.1"/>
    <property type="molecule type" value="Genomic_DNA"/>
</dbReference>
<evidence type="ECO:0000256" key="1">
    <source>
        <dbReference type="ARBA" id="ARBA00004418"/>
    </source>
</evidence>
<dbReference type="HAMAP" id="MF_00240">
    <property type="entry name" value="LolA"/>
    <property type="match status" value="1"/>
</dbReference>
<dbReference type="AlphaFoldDB" id="A0A1B8Q8E7"/>
<dbReference type="Proteomes" id="UP000092607">
    <property type="component" value="Unassembled WGS sequence"/>
</dbReference>
<dbReference type="SUPFAM" id="SSF89392">
    <property type="entry name" value="Prokaryotic lipoproteins and lipoprotein localization factors"/>
    <property type="match status" value="1"/>
</dbReference>
<organism evidence="11 12">
    <name type="scientific">Moraxella lacunata</name>
    <dbReference type="NCBI Taxonomy" id="477"/>
    <lineage>
        <taxon>Bacteria</taxon>
        <taxon>Pseudomonadati</taxon>
        <taxon>Pseudomonadota</taxon>
        <taxon>Gammaproteobacteria</taxon>
        <taxon>Moraxellales</taxon>
        <taxon>Moraxellaceae</taxon>
        <taxon>Moraxella</taxon>
    </lineage>
</organism>
<comment type="similarity">
    <text evidence="2 10">Belongs to the LolA family.</text>
</comment>
<comment type="subunit">
    <text evidence="3 10">Monomer.</text>
</comment>
<keyword evidence="9 10" id="KW-0143">Chaperone</keyword>
<dbReference type="GO" id="GO:0030288">
    <property type="term" value="C:outer membrane-bounded periplasmic space"/>
    <property type="evidence" value="ECO:0007669"/>
    <property type="project" value="TreeGrafter"/>
</dbReference>
<evidence type="ECO:0000256" key="5">
    <source>
        <dbReference type="ARBA" id="ARBA00022448"/>
    </source>
</evidence>
<dbReference type="Pfam" id="PF03548">
    <property type="entry name" value="LolA"/>
    <property type="match status" value="1"/>
</dbReference>
<evidence type="ECO:0000313" key="11">
    <source>
        <dbReference type="EMBL" id="OBX67395.1"/>
    </source>
</evidence>
<feature type="signal peptide" evidence="10">
    <location>
        <begin position="1"/>
        <end position="24"/>
    </location>
</feature>
<comment type="subcellular location">
    <subcellularLocation>
        <location evidence="1 10">Periplasm</location>
    </subcellularLocation>
</comment>
<dbReference type="PANTHER" id="PTHR35869">
    <property type="entry name" value="OUTER-MEMBRANE LIPOPROTEIN CARRIER PROTEIN"/>
    <property type="match status" value="1"/>
</dbReference>
<keyword evidence="7 10" id="KW-0574">Periplasm</keyword>
<dbReference type="OrthoDB" id="9787361at2"/>
<keyword evidence="5 10" id="KW-0813">Transport</keyword>
<sequence precursor="true">MNTKIALSTLALTLLPMTALTAHANDTAVTNLNNLLKNTKSMTANFSQTTKAGGKSQSFSGSMAVERGNKFRWDTKSPSEQLIVANGSTMWVYDKDLQQATKQSVNNQVGDAPALLLSGDPNQITRNFTVSQPSKGKNYYVLKPKSSSANFRDLSISFNGGKPVMMVLNDSIGQTTSIRFSNININKNIPASQFSFTPPKGVDVINQ</sequence>
<reference evidence="11 12" key="1">
    <citation type="submission" date="2016-06" db="EMBL/GenBank/DDBJ databases">
        <title>Draft genome of Moraxella lacunata CCUG 57757A.</title>
        <authorList>
            <person name="Salva-Serra F."/>
            <person name="Engstrom-Jakobsson H."/>
            <person name="Thorell K."/>
            <person name="Gonzales-Siles L."/>
            <person name="Karlsson R."/>
            <person name="Boulund F."/>
            <person name="Engstrand L."/>
            <person name="Kristiansson E."/>
            <person name="Moore E."/>
        </authorList>
    </citation>
    <scope>NUCLEOTIDE SEQUENCE [LARGE SCALE GENOMIC DNA]</scope>
    <source>
        <strain evidence="11 12">CCUG 57757A</strain>
    </source>
</reference>
<dbReference type="InterPro" id="IPR004564">
    <property type="entry name" value="OM_lipoprot_carrier_LolA-like"/>
</dbReference>
<feature type="chain" id="PRO_5009004361" description="Outer-membrane lipoprotein carrier protein" evidence="10">
    <location>
        <begin position="25"/>
        <end position="207"/>
    </location>
</feature>
<keyword evidence="6 10" id="KW-0732">Signal</keyword>
<dbReference type="RefSeq" id="WP_065255855.1">
    <property type="nucleotide sequence ID" value="NZ_JARDJM010000034.1"/>
</dbReference>